<name>B3JEA4_9BACT</name>
<evidence type="ECO:0000256" key="2">
    <source>
        <dbReference type="ARBA" id="ARBA00022475"/>
    </source>
</evidence>
<protein>
    <recommendedName>
        <fullName evidence="6">TraD/TraG TraM recognition site domain-containing protein</fullName>
    </recommendedName>
</protein>
<sequence length="209" mass="23959">MVLYPNKLPESERVCSGICTARSNKVAVLLGFQDYSQLTRDYGDKESRVIQNTVGNVFSGQVVGETAKILSERFGKVLQKRQSMTINQREKSTSISTQMDSLIPASKISNLTQGMFVGAVADNFDERIEQKIFHCEIVVDNEKVKRETAHYVKLPQIIDFTDKDGNDRMQEEIQANYDRIRQEVRQIVEDEITRIKNDPELCHLIKEEE</sequence>
<dbReference type="PANTHER" id="PTHR37937">
    <property type="entry name" value="CONJUGATIVE TRANSFER: DNA TRANSPORT"/>
    <property type="match status" value="1"/>
</dbReference>
<evidence type="ECO:0000259" key="6">
    <source>
        <dbReference type="Pfam" id="PF12696"/>
    </source>
</evidence>
<dbReference type="HOGENOM" id="CLU_019050_0_1_10"/>
<comment type="caution">
    <text evidence="7">The sequence shown here is derived from an EMBL/GenBank/DDBJ whole genome shotgun (WGS) entry which is preliminary data.</text>
</comment>
<reference evidence="7 8" key="1">
    <citation type="submission" date="2008-04" db="EMBL/GenBank/DDBJ databases">
        <title>Draft genome sequence of Bacteroides coprocola (DSM 17136).</title>
        <authorList>
            <person name="Sudarsanam P."/>
            <person name="Ley R."/>
            <person name="Guruge J."/>
            <person name="Turnbaugh P.J."/>
            <person name="Mahowald M."/>
            <person name="Liep D."/>
            <person name="Gordon J."/>
        </authorList>
    </citation>
    <scope>NUCLEOTIDE SEQUENCE [LARGE SCALE GENOMIC DNA]</scope>
    <source>
        <strain evidence="7 8">DSM 17136</strain>
    </source>
</reference>
<evidence type="ECO:0000256" key="5">
    <source>
        <dbReference type="ARBA" id="ARBA00023136"/>
    </source>
</evidence>
<dbReference type="InterPro" id="IPR032689">
    <property type="entry name" value="TraG-D_C"/>
</dbReference>
<dbReference type="EMBL" id="ABIY02000016">
    <property type="protein sequence ID" value="EDV02806.1"/>
    <property type="molecule type" value="Genomic_DNA"/>
</dbReference>
<keyword evidence="4" id="KW-1133">Transmembrane helix</keyword>
<dbReference type="Pfam" id="PF12696">
    <property type="entry name" value="TraG-D_C"/>
    <property type="match status" value="1"/>
</dbReference>
<dbReference type="InterPro" id="IPR027417">
    <property type="entry name" value="P-loop_NTPase"/>
</dbReference>
<comment type="subcellular location">
    <subcellularLocation>
        <location evidence="1">Cell membrane</location>
        <topology evidence="1">Multi-pass membrane protein</topology>
    </subcellularLocation>
</comment>
<evidence type="ECO:0000256" key="4">
    <source>
        <dbReference type="ARBA" id="ARBA00022989"/>
    </source>
</evidence>
<keyword evidence="5" id="KW-0472">Membrane</keyword>
<keyword evidence="3" id="KW-0812">Transmembrane</keyword>
<keyword evidence="2" id="KW-1003">Cell membrane</keyword>
<evidence type="ECO:0000313" key="7">
    <source>
        <dbReference type="EMBL" id="EDV02806.1"/>
    </source>
</evidence>
<evidence type="ECO:0000256" key="1">
    <source>
        <dbReference type="ARBA" id="ARBA00004651"/>
    </source>
</evidence>
<dbReference type="SUPFAM" id="SSF52540">
    <property type="entry name" value="P-loop containing nucleoside triphosphate hydrolases"/>
    <property type="match status" value="1"/>
</dbReference>
<dbReference type="Proteomes" id="UP000003146">
    <property type="component" value="Unassembled WGS sequence"/>
</dbReference>
<feature type="domain" description="TraD/TraG TraM recognition site" evidence="6">
    <location>
        <begin position="19"/>
        <end position="112"/>
    </location>
</feature>
<accession>B3JEA4</accession>
<dbReference type="AlphaFoldDB" id="B3JEA4"/>
<gene>
    <name evidence="7" type="ORF">BACCOP_00193</name>
</gene>
<dbReference type="InterPro" id="IPR051539">
    <property type="entry name" value="T4SS-coupling_protein"/>
</dbReference>
<proteinExistence type="predicted"/>
<dbReference type="Gene3D" id="3.40.50.300">
    <property type="entry name" value="P-loop containing nucleotide triphosphate hydrolases"/>
    <property type="match status" value="1"/>
</dbReference>
<evidence type="ECO:0000256" key="3">
    <source>
        <dbReference type="ARBA" id="ARBA00022692"/>
    </source>
</evidence>
<dbReference type="PANTHER" id="PTHR37937:SF1">
    <property type="entry name" value="CONJUGATIVE TRANSFER: DNA TRANSPORT"/>
    <property type="match status" value="1"/>
</dbReference>
<reference evidence="7 8" key="2">
    <citation type="submission" date="2008-04" db="EMBL/GenBank/DDBJ databases">
        <authorList>
            <person name="Fulton L."/>
            <person name="Clifton S."/>
            <person name="Fulton B."/>
            <person name="Xu J."/>
            <person name="Minx P."/>
            <person name="Pepin K.H."/>
            <person name="Johnson M."/>
            <person name="Thiruvilangam P."/>
            <person name="Bhonagiri V."/>
            <person name="Nash W.E."/>
            <person name="Mardis E.R."/>
            <person name="Wilson R.K."/>
        </authorList>
    </citation>
    <scope>NUCLEOTIDE SEQUENCE [LARGE SCALE GENOMIC DNA]</scope>
    <source>
        <strain evidence="7 8">DSM 17136</strain>
    </source>
</reference>
<dbReference type="eggNOG" id="COG3505">
    <property type="taxonomic scope" value="Bacteria"/>
</dbReference>
<dbReference type="STRING" id="470145.BACCOP_00193"/>
<organism evidence="7 8">
    <name type="scientific">Phocaeicola coprocola DSM 17136</name>
    <dbReference type="NCBI Taxonomy" id="470145"/>
    <lineage>
        <taxon>Bacteria</taxon>
        <taxon>Pseudomonadati</taxon>
        <taxon>Bacteroidota</taxon>
        <taxon>Bacteroidia</taxon>
        <taxon>Bacteroidales</taxon>
        <taxon>Bacteroidaceae</taxon>
        <taxon>Phocaeicola</taxon>
    </lineage>
</organism>
<dbReference type="GO" id="GO:0005886">
    <property type="term" value="C:plasma membrane"/>
    <property type="evidence" value="ECO:0007669"/>
    <property type="project" value="UniProtKB-SubCell"/>
</dbReference>
<evidence type="ECO:0000313" key="8">
    <source>
        <dbReference type="Proteomes" id="UP000003146"/>
    </source>
</evidence>